<dbReference type="NCBIfam" id="TIGR02532">
    <property type="entry name" value="IV_pilin_GFxxxE"/>
    <property type="match status" value="1"/>
</dbReference>
<dbReference type="InterPro" id="IPR012902">
    <property type="entry name" value="N_methyl_site"/>
</dbReference>
<name>A0AAV5NPX3_9VIBR</name>
<dbReference type="Gene3D" id="3.30.700.10">
    <property type="entry name" value="Glycoprotein, Type 4 Pilin"/>
    <property type="match status" value="1"/>
</dbReference>
<gene>
    <name evidence="2" type="ORF">GCM10007932_14070</name>
</gene>
<dbReference type="EMBL" id="BSNX01000011">
    <property type="protein sequence ID" value="GLQ72047.1"/>
    <property type="molecule type" value="Genomic_DNA"/>
</dbReference>
<dbReference type="InterPro" id="IPR045584">
    <property type="entry name" value="Pilin-like"/>
</dbReference>
<evidence type="ECO:0000313" key="3">
    <source>
        <dbReference type="Proteomes" id="UP001156690"/>
    </source>
</evidence>
<organism evidence="2 3">
    <name type="scientific">Vibrio penaeicida</name>
    <dbReference type="NCBI Taxonomy" id="104609"/>
    <lineage>
        <taxon>Bacteria</taxon>
        <taxon>Pseudomonadati</taxon>
        <taxon>Pseudomonadota</taxon>
        <taxon>Gammaproteobacteria</taxon>
        <taxon>Vibrionales</taxon>
        <taxon>Vibrionaceae</taxon>
        <taxon>Vibrio</taxon>
    </lineage>
</organism>
<keyword evidence="1" id="KW-1133">Transmembrane helix</keyword>
<dbReference type="RefSeq" id="WP_126607995.1">
    <property type="nucleotide sequence ID" value="NZ_AP025144.1"/>
</dbReference>
<keyword evidence="3" id="KW-1185">Reference proteome</keyword>
<comment type="caution">
    <text evidence="2">The sequence shown here is derived from an EMBL/GenBank/DDBJ whole genome shotgun (WGS) entry which is preliminary data.</text>
</comment>
<reference evidence="3" key="1">
    <citation type="journal article" date="2019" name="Int. J. Syst. Evol. Microbiol.">
        <title>The Global Catalogue of Microorganisms (GCM) 10K type strain sequencing project: providing services to taxonomists for standard genome sequencing and annotation.</title>
        <authorList>
            <consortium name="The Broad Institute Genomics Platform"/>
            <consortium name="The Broad Institute Genome Sequencing Center for Infectious Disease"/>
            <person name="Wu L."/>
            <person name="Ma J."/>
        </authorList>
    </citation>
    <scope>NUCLEOTIDE SEQUENCE [LARGE SCALE GENOMIC DNA]</scope>
    <source>
        <strain evidence="3">NBRC 15640</strain>
    </source>
</reference>
<proteinExistence type="predicted"/>
<dbReference type="Proteomes" id="UP001156690">
    <property type="component" value="Unassembled WGS sequence"/>
</dbReference>
<dbReference type="AlphaFoldDB" id="A0AAV5NPX3"/>
<keyword evidence="1" id="KW-0812">Transmembrane</keyword>
<sequence length="151" mass="15438">MKRQGGFTLIELVVVIVILGILAVTAAPRFLNIQDDARNATLEGLSGAIQGSAQIIYGKAAIAGFETTSGGVVVGGNTIQTTFGYPNATEDDITNIVDGIGGDFEFIKVVSGATPAATFGIDDYTTQCVKYTQAANATTPATVVVGGDDCS</sequence>
<accession>A0AAV5NPX3</accession>
<evidence type="ECO:0000256" key="1">
    <source>
        <dbReference type="SAM" id="Phobius"/>
    </source>
</evidence>
<protein>
    <submittedName>
        <fullName evidence="2">MSHA pilin protein MshA</fullName>
    </submittedName>
</protein>
<keyword evidence="1" id="KW-0472">Membrane</keyword>
<dbReference type="PROSITE" id="PS00409">
    <property type="entry name" value="PROKAR_NTER_METHYL"/>
    <property type="match status" value="1"/>
</dbReference>
<evidence type="ECO:0000313" key="2">
    <source>
        <dbReference type="EMBL" id="GLQ72047.1"/>
    </source>
</evidence>
<dbReference type="SUPFAM" id="SSF54523">
    <property type="entry name" value="Pili subunits"/>
    <property type="match status" value="1"/>
</dbReference>
<feature type="transmembrane region" description="Helical" evidence="1">
    <location>
        <begin position="12"/>
        <end position="31"/>
    </location>
</feature>
<dbReference type="Pfam" id="PF07963">
    <property type="entry name" value="N_methyl"/>
    <property type="match status" value="1"/>
</dbReference>